<feature type="transmembrane region" description="Helical" evidence="6">
    <location>
        <begin position="102"/>
        <end position="120"/>
    </location>
</feature>
<proteinExistence type="predicted"/>
<keyword evidence="5 6" id="KW-0472">Membrane</keyword>
<dbReference type="Gene3D" id="1.20.1250.20">
    <property type="entry name" value="MFS general substrate transporter like domains"/>
    <property type="match status" value="1"/>
</dbReference>
<dbReference type="AlphaFoldDB" id="A0A7H8R1V7"/>
<dbReference type="SUPFAM" id="SSF54427">
    <property type="entry name" value="NTF2-like"/>
    <property type="match status" value="1"/>
</dbReference>
<gene>
    <name evidence="7" type="ORF">TRUGW13939_07499</name>
</gene>
<dbReference type="Pfam" id="PF00083">
    <property type="entry name" value="Sugar_tr"/>
    <property type="match status" value="1"/>
</dbReference>
<dbReference type="GO" id="GO:0016020">
    <property type="term" value="C:membrane"/>
    <property type="evidence" value="ECO:0007669"/>
    <property type="project" value="UniProtKB-SubCell"/>
</dbReference>
<dbReference type="OrthoDB" id="6612291at2759"/>
<feature type="transmembrane region" description="Helical" evidence="6">
    <location>
        <begin position="46"/>
        <end position="62"/>
    </location>
</feature>
<name>A0A7H8R1V7_TALRU</name>
<feature type="transmembrane region" description="Helical" evidence="6">
    <location>
        <begin position="74"/>
        <end position="95"/>
    </location>
</feature>
<dbReference type="InterPro" id="IPR036259">
    <property type="entry name" value="MFS_trans_sf"/>
</dbReference>
<evidence type="ECO:0000256" key="5">
    <source>
        <dbReference type="ARBA" id="ARBA00023136"/>
    </source>
</evidence>
<comment type="subcellular location">
    <subcellularLocation>
        <location evidence="1">Membrane</location>
    </subcellularLocation>
</comment>
<accession>A0A7H8R1V7</accession>
<evidence type="ECO:0000313" key="8">
    <source>
        <dbReference type="Proteomes" id="UP000509510"/>
    </source>
</evidence>
<sequence length="274" mass="29863">MDENIDHVEKEKAEIRHIDRVYLVQTEAEEEHNASTWKTLKSNPKIIALCLFANIGPLMYGFDNLATSLSWWQSLWNALSQVGTMLGAWSVGFIADRFGRKVCFAIFACVSAAGIAVLYISSTPGVFLGGKIVNAVSLGMAIAVGQIYISEITPLAMRSVALSGFTFSMAFPNISFHAYKYPLIAEGDYVVGRWIGGGKHTGVGFDDLAVGKLDKPNTGREVYFSGTTIFTLKAGKIVDEVGEEQALTALQQLELVHPPNPGKEVKYDVQGNHI</sequence>
<keyword evidence="8" id="KW-1185">Reference proteome</keyword>
<dbReference type="RefSeq" id="XP_035346531.1">
    <property type="nucleotide sequence ID" value="XM_035490638.1"/>
</dbReference>
<reference evidence="8" key="1">
    <citation type="submission" date="2020-06" db="EMBL/GenBank/DDBJ databases">
        <title>A chromosome-scale genome assembly of Talaromyces rugulosus W13939.</title>
        <authorList>
            <person name="Wang B."/>
            <person name="Guo L."/>
            <person name="Ye K."/>
            <person name="Wang L."/>
        </authorList>
    </citation>
    <scope>NUCLEOTIDE SEQUENCE [LARGE SCALE GENOMIC DNA]</scope>
    <source>
        <strain evidence="8">W13939</strain>
    </source>
</reference>
<dbReference type="InterPro" id="IPR005828">
    <property type="entry name" value="MFS_sugar_transport-like"/>
</dbReference>
<dbReference type="PANTHER" id="PTHR48020:SF12">
    <property type="entry name" value="PROTON MYO-INOSITOL COTRANSPORTER"/>
    <property type="match status" value="1"/>
</dbReference>
<dbReference type="GO" id="GO:0030638">
    <property type="term" value="P:polyketide metabolic process"/>
    <property type="evidence" value="ECO:0007669"/>
    <property type="project" value="InterPro"/>
</dbReference>
<evidence type="ECO:0000256" key="6">
    <source>
        <dbReference type="SAM" id="Phobius"/>
    </source>
</evidence>
<evidence type="ECO:0000256" key="4">
    <source>
        <dbReference type="ARBA" id="ARBA00022989"/>
    </source>
</evidence>
<feature type="transmembrane region" description="Helical" evidence="6">
    <location>
        <begin position="132"/>
        <end position="149"/>
    </location>
</feature>
<keyword evidence="2" id="KW-0813">Transport</keyword>
<keyword evidence="4 6" id="KW-1133">Transmembrane helix</keyword>
<dbReference type="Proteomes" id="UP000509510">
    <property type="component" value="Chromosome IV"/>
</dbReference>
<dbReference type="GO" id="GO:0022857">
    <property type="term" value="F:transmembrane transporter activity"/>
    <property type="evidence" value="ECO:0007669"/>
    <property type="project" value="InterPro"/>
</dbReference>
<dbReference type="EMBL" id="CP055901">
    <property type="protein sequence ID" value="QKX60354.1"/>
    <property type="molecule type" value="Genomic_DNA"/>
</dbReference>
<evidence type="ECO:0000256" key="1">
    <source>
        <dbReference type="ARBA" id="ARBA00004370"/>
    </source>
</evidence>
<dbReference type="InterPro" id="IPR032710">
    <property type="entry name" value="NTF2-like_dom_sf"/>
</dbReference>
<organism evidence="7 8">
    <name type="scientific">Talaromyces rugulosus</name>
    <name type="common">Penicillium rugulosum</name>
    <dbReference type="NCBI Taxonomy" id="121627"/>
    <lineage>
        <taxon>Eukaryota</taxon>
        <taxon>Fungi</taxon>
        <taxon>Dikarya</taxon>
        <taxon>Ascomycota</taxon>
        <taxon>Pezizomycotina</taxon>
        <taxon>Eurotiomycetes</taxon>
        <taxon>Eurotiomycetidae</taxon>
        <taxon>Eurotiales</taxon>
        <taxon>Trichocomaceae</taxon>
        <taxon>Talaromyces</taxon>
        <taxon>Talaromyces sect. Islandici</taxon>
    </lineage>
</organism>
<dbReference type="KEGG" id="trg:TRUGW13939_07499"/>
<evidence type="ECO:0000256" key="2">
    <source>
        <dbReference type="ARBA" id="ARBA00022448"/>
    </source>
</evidence>
<evidence type="ECO:0000256" key="3">
    <source>
        <dbReference type="ARBA" id="ARBA00022692"/>
    </source>
</evidence>
<keyword evidence="3 6" id="KW-0812">Transmembrane</keyword>
<dbReference type="SUPFAM" id="SSF103473">
    <property type="entry name" value="MFS general substrate transporter"/>
    <property type="match status" value="1"/>
</dbReference>
<evidence type="ECO:0008006" key="9">
    <source>
        <dbReference type="Google" id="ProtNLM"/>
    </source>
</evidence>
<evidence type="ECO:0000313" key="7">
    <source>
        <dbReference type="EMBL" id="QKX60354.1"/>
    </source>
</evidence>
<protein>
    <recommendedName>
        <fullName evidence="9">Major facilitator superfamily (MFS) profile domain-containing protein</fullName>
    </recommendedName>
</protein>
<dbReference type="InterPro" id="IPR050814">
    <property type="entry name" value="Myo-inositol_Transporter"/>
</dbReference>
<dbReference type="GeneID" id="55994990"/>
<dbReference type="PANTHER" id="PTHR48020">
    <property type="entry name" value="PROTON MYO-INOSITOL COTRANSPORTER"/>
    <property type="match status" value="1"/>
</dbReference>